<dbReference type="EMBL" id="JBFWIC010000002">
    <property type="protein sequence ID" value="MEZ0473356.1"/>
    <property type="molecule type" value="Genomic_DNA"/>
</dbReference>
<dbReference type="InterPro" id="IPR036426">
    <property type="entry name" value="Bulb-type_lectin_dom_sf"/>
</dbReference>
<dbReference type="RefSeq" id="WP_370562104.1">
    <property type="nucleotide sequence ID" value="NZ_JBFWIB010000001.1"/>
</dbReference>
<evidence type="ECO:0000259" key="2">
    <source>
        <dbReference type="PROSITE" id="PS50927"/>
    </source>
</evidence>
<name>A0ABV4HKT3_9GAMM</name>
<dbReference type="SUPFAM" id="SSF51110">
    <property type="entry name" value="alpha-D-mannose-specific plant lectins"/>
    <property type="match status" value="1"/>
</dbReference>
<evidence type="ECO:0000256" key="1">
    <source>
        <dbReference type="SAM" id="SignalP"/>
    </source>
</evidence>
<comment type="caution">
    <text evidence="3">The sequence shown here is derived from an EMBL/GenBank/DDBJ whole genome shotgun (WGS) entry which is preliminary data.</text>
</comment>
<feature type="chain" id="PRO_5047065811" description="Bulb-type lectin domain-containing protein" evidence="1">
    <location>
        <begin position="24"/>
        <end position="159"/>
    </location>
</feature>
<proteinExistence type="predicted"/>
<keyword evidence="1" id="KW-0732">Signal</keyword>
<keyword evidence="4" id="KW-1185">Reference proteome</keyword>
<protein>
    <recommendedName>
        <fullName evidence="2">Bulb-type lectin domain-containing protein</fullName>
    </recommendedName>
</protein>
<gene>
    <name evidence="3" type="ORF">AB6713_01820</name>
</gene>
<feature type="signal peptide" evidence="1">
    <location>
        <begin position="1"/>
        <end position="23"/>
    </location>
</feature>
<accession>A0ABV4HKT3</accession>
<feature type="domain" description="Bulb-type lectin" evidence="2">
    <location>
        <begin position="27"/>
        <end position="159"/>
    </location>
</feature>
<evidence type="ECO:0000313" key="4">
    <source>
        <dbReference type="Proteomes" id="UP001566331"/>
    </source>
</evidence>
<organism evidence="3 4">
    <name type="scientific">Luteimonas salinilitoris</name>
    <dbReference type="NCBI Taxonomy" id="3237697"/>
    <lineage>
        <taxon>Bacteria</taxon>
        <taxon>Pseudomonadati</taxon>
        <taxon>Pseudomonadota</taxon>
        <taxon>Gammaproteobacteria</taxon>
        <taxon>Lysobacterales</taxon>
        <taxon>Lysobacteraceae</taxon>
        <taxon>Luteimonas</taxon>
    </lineage>
</organism>
<reference evidence="3 4" key="1">
    <citation type="submission" date="2024-07" db="EMBL/GenBank/DDBJ databases">
        <title>Luteimonas salilacus sp. nov., isolated from the shore soil of Salt Lake in Tibet of China.</title>
        <authorList>
            <person name="Zhang X."/>
            <person name="Li A."/>
        </authorList>
    </citation>
    <scope>NUCLEOTIDE SEQUENCE [LARGE SCALE GENOMIC DNA]</scope>
    <source>
        <strain evidence="3 4">B3-2-R+30</strain>
    </source>
</reference>
<dbReference type="Proteomes" id="UP001566331">
    <property type="component" value="Unassembled WGS sequence"/>
</dbReference>
<dbReference type="PROSITE" id="PS50927">
    <property type="entry name" value="BULB_LECTIN"/>
    <property type="match status" value="1"/>
</dbReference>
<dbReference type="InterPro" id="IPR001480">
    <property type="entry name" value="Bulb-type_lectin_dom"/>
</dbReference>
<evidence type="ECO:0000313" key="3">
    <source>
        <dbReference type="EMBL" id="MEZ0473356.1"/>
    </source>
</evidence>
<sequence>MKNLAEKTLLCVAAFIAPSVAAAKDIVSPMLPEEVLVRGDRMFSENGQYRLDFQSDGNLVLYRTSNGVALWSSNTHGTPVTMLRFGELYTGSVGCYPEVEAHSTQLFLTEGADNTWPYHWCVSGTREAFYPEGPTRLILQDDGGLYLWQVPIGAFKKIN</sequence>
<dbReference type="Gene3D" id="2.90.10.10">
    <property type="entry name" value="Bulb-type lectin domain"/>
    <property type="match status" value="1"/>
</dbReference>